<protein>
    <submittedName>
        <fullName evidence="1">Uncharacterized protein</fullName>
    </submittedName>
</protein>
<organism evidence="1 2">
    <name type="scientific">Goodea atripinnis</name>
    <dbReference type="NCBI Taxonomy" id="208336"/>
    <lineage>
        <taxon>Eukaryota</taxon>
        <taxon>Metazoa</taxon>
        <taxon>Chordata</taxon>
        <taxon>Craniata</taxon>
        <taxon>Vertebrata</taxon>
        <taxon>Euteleostomi</taxon>
        <taxon>Actinopterygii</taxon>
        <taxon>Neopterygii</taxon>
        <taxon>Teleostei</taxon>
        <taxon>Neoteleostei</taxon>
        <taxon>Acanthomorphata</taxon>
        <taxon>Ovalentaria</taxon>
        <taxon>Atherinomorphae</taxon>
        <taxon>Cyprinodontiformes</taxon>
        <taxon>Goodeidae</taxon>
        <taxon>Goodea</taxon>
    </lineage>
</organism>
<evidence type="ECO:0000313" key="1">
    <source>
        <dbReference type="EMBL" id="MEQ2184689.1"/>
    </source>
</evidence>
<name>A0ABV0PMJ7_9TELE</name>
<evidence type="ECO:0000313" key="2">
    <source>
        <dbReference type="Proteomes" id="UP001476798"/>
    </source>
</evidence>
<proteinExistence type="predicted"/>
<comment type="caution">
    <text evidence="1">The sequence shown here is derived from an EMBL/GenBank/DDBJ whole genome shotgun (WGS) entry which is preliminary data.</text>
</comment>
<keyword evidence="2" id="KW-1185">Reference proteome</keyword>
<gene>
    <name evidence="1" type="ORF">GOODEAATRI_010609</name>
</gene>
<accession>A0ABV0PMJ7</accession>
<dbReference type="Proteomes" id="UP001476798">
    <property type="component" value="Unassembled WGS sequence"/>
</dbReference>
<sequence>MQPIFIFSVTKYLASAINIQASICGRTSSFYPLSTTRVLIIVKVASSSCSADFSKGLAATSTSLKVIEKSSNSHLCLLNFCFFMYMLLIPTHTPSHYKPPTSPSSRAWLINHQNQNQLYCQVRTYKQGI</sequence>
<dbReference type="EMBL" id="JAHRIO010080592">
    <property type="protein sequence ID" value="MEQ2184689.1"/>
    <property type="molecule type" value="Genomic_DNA"/>
</dbReference>
<reference evidence="1 2" key="1">
    <citation type="submission" date="2021-06" db="EMBL/GenBank/DDBJ databases">
        <authorList>
            <person name="Palmer J.M."/>
        </authorList>
    </citation>
    <scope>NUCLEOTIDE SEQUENCE [LARGE SCALE GENOMIC DNA]</scope>
    <source>
        <strain evidence="1 2">GA_2019</strain>
        <tissue evidence="1">Muscle</tissue>
    </source>
</reference>